<evidence type="ECO:0000313" key="1">
    <source>
        <dbReference type="EMBL" id="GIY95090.1"/>
    </source>
</evidence>
<sequence>METGSFSILKPCNNKEVFSPCSVIRCGLCICRSLGNSNLINNFFPYHFLTTPRFFYRSFLQRVECLLSQGKRGIPSGLLPKAVSAIGCLRGFEKGPPLVVVHSE</sequence>
<proteinExistence type="predicted"/>
<dbReference type="EMBL" id="BPLR01017871">
    <property type="protein sequence ID" value="GIY95090.1"/>
    <property type="molecule type" value="Genomic_DNA"/>
</dbReference>
<dbReference type="AlphaFoldDB" id="A0AAV4XLJ2"/>
<name>A0AAV4XLJ2_CAEEX</name>
<comment type="caution">
    <text evidence="1">The sequence shown here is derived from an EMBL/GenBank/DDBJ whole genome shotgun (WGS) entry which is preliminary data.</text>
</comment>
<evidence type="ECO:0000313" key="2">
    <source>
        <dbReference type="Proteomes" id="UP001054945"/>
    </source>
</evidence>
<protein>
    <submittedName>
        <fullName evidence="1">Uncharacterized protein</fullName>
    </submittedName>
</protein>
<keyword evidence="2" id="KW-1185">Reference proteome</keyword>
<accession>A0AAV4XLJ2</accession>
<reference evidence="1 2" key="1">
    <citation type="submission" date="2021-06" db="EMBL/GenBank/DDBJ databases">
        <title>Caerostris extrusa draft genome.</title>
        <authorList>
            <person name="Kono N."/>
            <person name="Arakawa K."/>
        </authorList>
    </citation>
    <scope>NUCLEOTIDE SEQUENCE [LARGE SCALE GENOMIC DNA]</scope>
</reference>
<gene>
    <name evidence="1" type="ORF">CEXT_210221</name>
</gene>
<dbReference type="Proteomes" id="UP001054945">
    <property type="component" value="Unassembled WGS sequence"/>
</dbReference>
<organism evidence="1 2">
    <name type="scientific">Caerostris extrusa</name>
    <name type="common">Bark spider</name>
    <name type="synonym">Caerostris bankana</name>
    <dbReference type="NCBI Taxonomy" id="172846"/>
    <lineage>
        <taxon>Eukaryota</taxon>
        <taxon>Metazoa</taxon>
        <taxon>Ecdysozoa</taxon>
        <taxon>Arthropoda</taxon>
        <taxon>Chelicerata</taxon>
        <taxon>Arachnida</taxon>
        <taxon>Araneae</taxon>
        <taxon>Araneomorphae</taxon>
        <taxon>Entelegynae</taxon>
        <taxon>Araneoidea</taxon>
        <taxon>Araneidae</taxon>
        <taxon>Caerostris</taxon>
    </lineage>
</organism>